<feature type="transmembrane region" description="Helical" evidence="1">
    <location>
        <begin position="210"/>
        <end position="229"/>
    </location>
</feature>
<dbReference type="Proteomes" id="UP000245137">
    <property type="component" value="Unassembled WGS sequence"/>
</dbReference>
<name>A0A2U1SS72_METSR</name>
<dbReference type="OrthoDB" id="6016419at2"/>
<keyword evidence="3" id="KW-1185">Reference proteome</keyword>
<protein>
    <submittedName>
        <fullName evidence="2">ABC transporter permease</fullName>
    </submittedName>
</protein>
<dbReference type="GO" id="GO:0140359">
    <property type="term" value="F:ABC-type transporter activity"/>
    <property type="evidence" value="ECO:0007669"/>
    <property type="project" value="InterPro"/>
</dbReference>
<comment type="caution">
    <text evidence="2">The sequence shown here is derived from an EMBL/GenBank/DDBJ whole genome shotgun (WGS) entry which is preliminary data.</text>
</comment>
<gene>
    <name evidence="2" type="ORF">C5689_07885</name>
</gene>
<keyword evidence="1" id="KW-0472">Membrane</keyword>
<accession>A0A2U1SS72</accession>
<feature type="transmembrane region" description="Helical" evidence="1">
    <location>
        <begin position="159"/>
        <end position="179"/>
    </location>
</feature>
<dbReference type="EMBL" id="PUIV01000008">
    <property type="protein sequence ID" value="PWB94433.1"/>
    <property type="molecule type" value="Genomic_DNA"/>
</dbReference>
<dbReference type="AlphaFoldDB" id="A0A2U1SS72"/>
<evidence type="ECO:0000313" key="2">
    <source>
        <dbReference type="EMBL" id="PWB94433.1"/>
    </source>
</evidence>
<dbReference type="GO" id="GO:0005886">
    <property type="term" value="C:plasma membrane"/>
    <property type="evidence" value="ECO:0007669"/>
    <property type="project" value="UniProtKB-SubCell"/>
</dbReference>
<feature type="transmembrane region" description="Helical" evidence="1">
    <location>
        <begin position="241"/>
        <end position="265"/>
    </location>
</feature>
<organism evidence="2 3">
    <name type="scientific">Methylosinus sporium</name>
    <dbReference type="NCBI Taxonomy" id="428"/>
    <lineage>
        <taxon>Bacteria</taxon>
        <taxon>Pseudomonadati</taxon>
        <taxon>Pseudomonadota</taxon>
        <taxon>Alphaproteobacteria</taxon>
        <taxon>Hyphomicrobiales</taxon>
        <taxon>Methylocystaceae</taxon>
        <taxon>Methylosinus</taxon>
    </lineage>
</organism>
<sequence length="492" mass="54633">MAETVRAVSASCAFWTVARHELLLLWRDRSLPIAVALLLALICGGLYNGLLRVDERDELLVALLREQDSRVDNLAAQLRTAEADKLDVYANPTNPSSLLASGAGLRYAIMPSAPLAPLTLGQSDLLPSYFRISGRSEVNFVYDSDIENPWHLSAGHFDAAYVAVYLLPLLILALSYNLLSAERERGTLRMLLAQPAPLAVVVLAKVAVRGLALLTPVAVLPLAVALLARSASDFWNVAASGLLWSTSACVYGLFWIAVAVMVNALGKSSAFNAIVLAGVWVAVVLVAPVTLSLAVEVIHPAPSRIEMVQKLHKLHEAAMRHYADLDRTDYETLRDPGPRNGKVYIQPTTLRYFHIQREVSEMMRPWMDDFEATLDRRQQFVETYRFLSPAATTFEAMSDLAGTNLGRHRHFQRLASDYYRQRLSYVFPMILSGTAVSEADLRDMPRFVWTEERSGHGIWRRATSLAELLLLTVALCVFSVWRLSNSTRSLGR</sequence>
<dbReference type="PANTHER" id="PTHR43471">
    <property type="entry name" value="ABC TRANSPORTER PERMEASE"/>
    <property type="match status" value="1"/>
</dbReference>
<dbReference type="Pfam" id="PF12679">
    <property type="entry name" value="ABC2_membrane_2"/>
    <property type="match status" value="1"/>
</dbReference>
<feature type="transmembrane region" description="Helical" evidence="1">
    <location>
        <begin position="271"/>
        <end position="295"/>
    </location>
</feature>
<reference evidence="2 3" key="1">
    <citation type="journal article" date="2018" name="Appl. Microbiol. Biotechnol.">
        <title>Co-cultivation of the strictly anaerobic methanogen Methanosarcina barkeri with aerobic methanotrophs in an oxygen-limited membrane bioreactor.</title>
        <authorList>
            <person name="In 't Zandt M.H."/>
            <person name="van den Bosch T.J.M."/>
            <person name="Rijkers R."/>
            <person name="van Kessel M.A.H.J."/>
            <person name="Jetten M.S.M."/>
            <person name="Welte C.U."/>
        </authorList>
    </citation>
    <scope>NUCLEOTIDE SEQUENCE [LARGE SCALE GENOMIC DNA]</scope>
    <source>
        <strain evidence="2 3">DSM 17706</strain>
    </source>
</reference>
<feature type="transmembrane region" description="Helical" evidence="1">
    <location>
        <begin position="31"/>
        <end position="50"/>
    </location>
</feature>
<proteinExistence type="predicted"/>
<evidence type="ECO:0000256" key="1">
    <source>
        <dbReference type="SAM" id="Phobius"/>
    </source>
</evidence>
<keyword evidence="1" id="KW-1133">Transmembrane helix</keyword>
<dbReference type="RefSeq" id="WP_108916730.1">
    <property type="nucleotide sequence ID" value="NZ_BGJY01000008.1"/>
</dbReference>
<evidence type="ECO:0000313" key="3">
    <source>
        <dbReference type="Proteomes" id="UP000245137"/>
    </source>
</evidence>
<keyword evidence="1" id="KW-0812">Transmembrane</keyword>
<dbReference type="PANTHER" id="PTHR43471:SF14">
    <property type="entry name" value="ABC-2 TYPE TRANSPORT SYSTEM PERMEASE PROTEIN"/>
    <property type="match status" value="1"/>
</dbReference>